<dbReference type="InterPro" id="IPR000086">
    <property type="entry name" value="NUDIX_hydrolase_dom"/>
</dbReference>
<keyword evidence="3" id="KW-1185">Reference proteome</keyword>
<evidence type="ECO:0000259" key="1">
    <source>
        <dbReference type="PROSITE" id="PS51462"/>
    </source>
</evidence>
<protein>
    <submittedName>
        <fullName evidence="2">Nudix hydrolase</fullName>
    </submittedName>
</protein>
<dbReference type="OrthoDB" id="9780586at2"/>
<comment type="caution">
    <text evidence="2">The sequence shown here is derived from an EMBL/GenBank/DDBJ whole genome shotgun (WGS) entry which is preliminary data.</text>
</comment>
<evidence type="ECO:0000313" key="3">
    <source>
        <dbReference type="Proteomes" id="UP000682111"/>
    </source>
</evidence>
<sequence length="207" mass="24410">MDQEYFKIFDKNRNEIGVASRDDVHKYGYWHETFHCWFVKKIEGKNYLYLQFRSERKKDYPDLLDITAAGHLLANENVQDGVREIKEEIGIEVQFEKLISLGIMEYSVTTADLTDQEFAHVFLYKSNHGFDDFHLQEEEVAGVVLVEFTEFSELWFDKTSSTTITGFKFDHEGNRVMIEQRVGKEQFVPHQASFYQEVVERIKGQLD</sequence>
<keyword evidence="2" id="KW-0378">Hydrolase</keyword>
<gene>
    <name evidence="2" type="ORF">J27TS8_38570</name>
</gene>
<name>A0A919WLD1_9BACI</name>
<reference evidence="2" key="1">
    <citation type="submission" date="2021-03" db="EMBL/GenBank/DDBJ databases">
        <title>Antimicrobial resistance genes in bacteria isolated from Japanese honey, and their potential for conferring macrolide and lincosamide resistance in the American foulbrood pathogen Paenibacillus larvae.</title>
        <authorList>
            <person name="Okamoto M."/>
            <person name="Kumagai M."/>
            <person name="Kanamori H."/>
            <person name="Takamatsu D."/>
        </authorList>
    </citation>
    <scope>NUCLEOTIDE SEQUENCE</scope>
    <source>
        <strain evidence="2">J27TS8</strain>
    </source>
</reference>
<dbReference type="AlphaFoldDB" id="A0A919WLD1"/>
<dbReference type="Gene3D" id="3.90.79.10">
    <property type="entry name" value="Nucleoside Triphosphate Pyrophosphohydrolase"/>
    <property type="match status" value="1"/>
</dbReference>
<evidence type="ECO:0000313" key="2">
    <source>
        <dbReference type="EMBL" id="GIN63864.1"/>
    </source>
</evidence>
<dbReference type="PROSITE" id="PS51462">
    <property type="entry name" value="NUDIX"/>
    <property type="match status" value="1"/>
</dbReference>
<dbReference type="InterPro" id="IPR015797">
    <property type="entry name" value="NUDIX_hydrolase-like_dom_sf"/>
</dbReference>
<dbReference type="RefSeq" id="WP_095309610.1">
    <property type="nucleotide sequence ID" value="NZ_BORC01000008.1"/>
</dbReference>
<dbReference type="SUPFAM" id="SSF55811">
    <property type="entry name" value="Nudix"/>
    <property type="match status" value="1"/>
</dbReference>
<dbReference type="EMBL" id="BORC01000008">
    <property type="protein sequence ID" value="GIN63864.1"/>
    <property type="molecule type" value="Genomic_DNA"/>
</dbReference>
<proteinExistence type="predicted"/>
<dbReference type="PANTHER" id="PTHR10885">
    <property type="entry name" value="ISOPENTENYL-DIPHOSPHATE DELTA-ISOMERASE"/>
    <property type="match status" value="1"/>
</dbReference>
<dbReference type="CDD" id="cd04692">
    <property type="entry name" value="NUDIX_Hydrolase"/>
    <property type="match status" value="1"/>
</dbReference>
<dbReference type="PANTHER" id="PTHR10885:SF0">
    <property type="entry name" value="ISOPENTENYL-DIPHOSPHATE DELTA-ISOMERASE"/>
    <property type="match status" value="1"/>
</dbReference>
<organism evidence="2 3">
    <name type="scientific">Robertmurraya siralis</name>
    <dbReference type="NCBI Taxonomy" id="77777"/>
    <lineage>
        <taxon>Bacteria</taxon>
        <taxon>Bacillati</taxon>
        <taxon>Bacillota</taxon>
        <taxon>Bacilli</taxon>
        <taxon>Bacillales</taxon>
        <taxon>Bacillaceae</taxon>
        <taxon>Robertmurraya</taxon>
    </lineage>
</organism>
<dbReference type="GO" id="GO:0016787">
    <property type="term" value="F:hydrolase activity"/>
    <property type="evidence" value="ECO:0007669"/>
    <property type="project" value="UniProtKB-KW"/>
</dbReference>
<feature type="domain" description="Nudix hydrolase" evidence="1">
    <location>
        <begin position="29"/>
        <end position="169"/>
    </location>
</feature>
<dbReference type="Proteomes" id="UP000682111">
    <property type="component" value="Unassembled WGS sequence"/>
</dbReference>
<accession>A0A919WLD1</accession>
<dbReference type="Pfam" id="PF00293">
    <property type="entry name" value="NUDIX"/>
    <property type="match status" value="1"/>
</dbReference>